<comment type="caution">
    <text evidence="1">The sequence shown here is derived from an EMBL/GenBank/DDBJ whole genome shotgun (WGS) entry which is preliminary data.</text>
</comment>
<dbReference type="RefSeq" id="WP_075586023.1">
    <property type="nucleotide sequence ID" value="NZ_MSYM01000011.1"/>
</dbReference>
<sequence>MTTTSAPAAGTVSLFDSRPFFEKALLYGVQYGLLDQAKLTEIAADAPKGMVQIARYFGSEFLRPELERARDRIINLVSLHLQTASAGDLHAAATLLRDHSFLSRSKAGSDMLKALIVMPQNTHFGMNERGGFSDRHIPQLARWSLASFAEVQVELAARLRVARVVDAALWAADQLGLSADELQDFEPDAEAVIRTALLARATRRKEMPDWPSFEKMVAALRRKDSAAVAMALVLPKNLPPECTEVVESARQSVLADLPKLLDARLGVRKLFDQTPAFMGRYFWIEDALSEVGQHDRQRSGAWDKLTQGLGDDGTLLTLFVCVAAGSAPKTLLTDKSAAALIRKMRKTGFQPALATEFIRNHAPEQHQVDYARLWQDFVAEAQATLLSSYDSKFSDALSLMRRECNVA</sequence>
<dbReference type="AlphaFoldDB" id="A0A1Q8YG41"/>
<name>A0A1Q8YG41_9BURK</name>
<reference evidence="1 2" key="1">
    <citation type="submission" date="2017-01" db="EMBL/GenBank/DDBJ databases">
        <title>Genome sequence of Rhodoferax antarcticus ANT.BR, a psychrophilic purple nonsulfur bacterium from an Antarctic microbial mat.</title>
        <authorList>
            <person name="Baker J."/>
            <person name="Riester C."/>
            <person name="Skinner B."/>
            <person name="Newell A."/>
            <person name="Swingley W."/>
            <person name="Madigan M."/>
            <person name="Jung D."/>
            <person name="Asao M."/>
            <person name="Chen M."/>
            <person name="Loughlin P."/>
            <person name="Pan H."/>
            <person name="Lin S."/>
            <person name="Li N."/>
            <person name="Shaw J."/>
            <person name="Prado M."/>
            <person name="Sherman C."/>
            <person name="Li X."/>
            <person name="Tang J."/>
            <person name="Blankenship R."/>
            <person name="Zhao T."/>
            <person name="Touchman J."/>
            <person name="Sattley M."/>
        </authorList>
    </citation>
    <scope>NUCLEOTIDE SEQUENCE [LARGE SCALE GENOMIC DNA]</scope>
    <source>
        <strain evidence="1 2">ANT.BR</strain>
    </source>
</reference>
<organism evidence="1 2">
    <name type="scientific">Rhodoferax antarcticus ANT.BR</name>
    <dbReference type="NCBI Taxonomy" id="1111071"/>
    <lineage>
        <taxon>Bacteria</taxon>
        <taxon>Pseudomonadati</taxon>
        <taxon>Pseudomonadota</taxon>
        <taxon>Betaproteobacteria</taxon>
        <taxon>Burkholderiales</taxon>
        <taxon>Comamonadaceae</taxon>
        <taxon>Rhodoferax</taxon>
    </lineage>
</organism>
<evidence type="ECO:0000313" key="2">
    <source>
        <dbReference type="Proteomes" id="UP000185911"/>
    </source>
</evidence>
<dbReference type="STRING" id="81479.RA876_02470"/>
<dbReference type="EMBL" id="MSYM01000011">
    <property type="protein sequence ID" value="OLP06850.1"/>
    <property type="molecule type" value="Genomic_DNA"/>
</dbReference>
<gene>
    <name evidence="1" type="ORF">BLL52_1596</name>
</gene>
<proteinExistence type="predicted"/>
<protein>
    <submittedName>
        <fullName evidence="1">Uncharacterized protein</fullName>
    </submittedName>
</protein>
<dbReference type="Proteomes" id="UP000185911">
    <property type="component" value="Unassembled WGS sequence"/>
</dbReference>
<keyword evidence="2" id="KW-1185">Reference proteome</keyword>
<accession>A0A1Q8YG41</accession>
<evidence type="ECO:0000313" key="1">
    <source>
        <dbReference type="EMBL" id="OLP06850.1"/>
    </source>
</evidence>